<dbReference type="OrthoDB" id="5797401at2"/>
<dbReference type="InParanoid" id="A0A1B4XIX0"/>
<dbReference type="PROSITE" id="PS00018">
    <property type="entry name" value="EF_HAND_1"/>
    <property type="match status" value="1"/>
</dbReference>
<dbReference type="GO" id="GO:0005509">
    <property type="term" value="F:calcium ion binding"/>
    <property type="evidence" value="ECO:0007669"/>
    <property type="project" value="InterPro"/>
</dbReference>
<dbReference type="SUPFAM" id="SSF47473">
    <property type="entry name" value="EF-hand"/>
    <property type="match status" value="1"/>
</dbReference>
<dbReference type="RefSeq" id="WP_096361461.1">
    <property type="nucleotide sequence ID" value="NZ_AP014879.1"/>
</dbReference>
<feature type="domain" description="EF-hand" evidence="2">
    <location>
        <begin position="51"/>
        <end position="72"/>
    </location>
</feature>
<dbReference type="InterPro" id="IPR002048">
    <property type="entry name" value="EF_hand_dom"/>
</dbReference>
<evidence type="ECO:0000256" key="1">
    <source>
        <dbReference type="SAM" id="SignalP"/>
    </source>
</evidence>
<evidence type="ECO:0000259" key="2">
    <source>
        <dbReference type="Pfam" id="PF13202"/>
    </source>
</evidence>
<sequence length="85" mass="9203">MKKQHILAALTLITVSGLVWAGADKATFQNLDTNNDGQITLDEANKSSEVKARFTQADANKDGRLDAAEFSALEAIPKESPMEIK</sequence>
<keyword evidence="1" id="KW-0732">Signal</keyword>
<dbReference type="Gene3D" id="1.10.238.10">
    <property type="entry name" value="EF-hand"/>
    <property type="match status" value="1"/>
</dbReference>
<dbReference type="Pfam" id="PF13202">
    <property type="entry name" value="EF-hand_5"/>
    <property type="match status" value="2"/>
</dbReference>
<accession>A0A1B4XIX0</accession>
<reference evidence="3 4" key="1">
    <citation type="submission" date="2015-05" db="EMBL/GenBank/DDBJ databases">
        <title>Complete genome sequence of a sulfur-oxidizing gammaproteobacterium strain HA5.</title>
        <authorList>
            <person name="Miura A."/>
            <person name="Kojima H."/>
            <person name="Fukui M."/>
        </authorList>
    </citation>
    <scope>NUCLEOTIDE SEQUENCE [LARGE SCALE GENOMIC DNA]</scope>
    <source>
        <strain evidence="3 4">HA5</strain>
    </source>
</reference>
<dbReference type="KEGG" id="slim:SCL_2478"/>
<dbReference type="EMBL" id="AP014879">
    <property type="protein sequence ID" value="BAV34755.1"/>
    <property type="molecule type" value="Genomic_DNA"/>
</dbReference>
<proteinExistence type="predicted"/>
<gene>
    <name evidence="3" type="ORF">SCL_2478</name>
</gene>
<keyword evidence="4" id="KW-1185">Reference proteome</keyword>
<feature type="signal peptide" evidence="1">
    <location>
        <begin position="1"/>
        <end position="21"/>
    </location>
</feature>
<feature type="chain" id="PRO_5008572498" description="EF-hand domain-containing protein" evidence="1">
    <location>
        <begin position="22"/>
        <end position="85"/>
    </location>
</feature>
<dbReference type="InterPro" id="IPR011992">
    <property type="entry name" value="EF-hand-dom_pair"/>
</dbReference>
<feature type="domain" description="EF-hand" evidence="2">
    <location>
        <begin position="25"/>
        <end position="43"/>
    </location>
</feature>
<dbReference type="InterPro" id="IPR018247">
    <property type="entry name" value="EF_Hand_1_Ca_BS"/>
</dbReference>
<dbReference type="AlphaFoldDB" id="A0A1B4XIX0"/>
<organism evidence="3 4">
    <name type="scientific">Sulfuricaulis limicola</name>
    <dbReference type="NCBI Taxonomy" id="1620215"/>
    <lineage>
        <taxon>Bacteria</taxon>
        <taxon>Pseudomonadati</taxon>
        <taxon>Pseudomonadota</taxon>
        <taxon>Gammaproteobacteria</taxon>
        <taxon>Acidiferrobacterales</taxon>
        <taxon>Acidiferrobacteraceae</taxon>
        <taxon>Sulfuricaulis</taxon>
    </lineage>
</organism>
<evidence type="ECO:0000313" key="4">
    <source>
        <dbReference type="Proteomes" id="UP000243180"/>
    </source>
</evidence>
<name>A0A1B4XIX0_9GAMM</name>
<dbReference type="Proteomes" id="UP000243180">
    <property type="component" value="Chromosome"/>
</dbReference>
<evidence type="ECO:0000313" key="3">
    <source>
        <dbReference type="EMBL" id="BAV34755.1"/>
    </source>
</evidence>
<protein>
    <recommendedName>
        <fullName evidence="2">EF-hand domain-containing protein</fullName>
    </recommendedName>
</protein>